<proteinExistence type="predicted"/>
<dbReference type="AlphaFoldDB" id="A0A507C2K9"/>
<dbReference type="EMBL" id="QEAN01000575">
    <property type="protein sequence ID" value="TPX32314.1"/>
    <property type="molecule type" value="Genomic_DNA"/>
</dbReference>
<dbReference type="Proteomes" id="UP000317494">
    <property type="component" value="Unassembled WGS sequence"/>
</dbReference>
<gene>
    <name evidence="1" type="ORF">SeMB42_g07628</name>
</gene>
<evidence type="ECO:0008006" key="3">
    <source>
        <dbReference type="Google" id="ProtNLM"/>
    </source>
</evidence>
<accession>A0A507C2K9</accession>
<dbReference type="VEuPathDB" id="FungiDB:SeMB42_g07628"/>
<comment type="caution">
    <text evidence="1">The sequence shown here is derived from an EMBL/GenBank/DDBJ whole genome shotgun (WGS) entry which is preliminary data.</text>
</comment>
<organism evidence="1 2">
    <name type="scientific">Synchytrium endobioticum</name>
    <dbReference type="NCBI Taxonomy" id="286115"/>
    <lineage>
        <taxon>Eukaryota</taxon>
        <taxon>Fungi</taxon>
        <taxon>Fungi incertae sedis</taxon>
        <taxon>Chytridiomycota</taxon>
        <taxon>Chytridiomycota incertae sedis</taxon>
        <taxon>Chytridiomycetes</taxon>
        <taxon>Synchytriales</taxon>
        <taxon>Synchytriaceae</taxon>
        <taxon>Synchytrium</taxon>
    </lineage>
</organism>
<reference evidence="1 2" key="1">
    <citation type="journal article" date="2019" name="Sci. Rep.">
        <title>Comparative genomics of chytrid fungi reveal insights into the obligate biotrophic and pathogenic lifestyle of Synchytrium endobioticum.</title>
        <authorList>
            <person name="van de Vossenberg B.T.L.H."/>
            <person name="Warris S."/>
            <person name="Nguyen H.D.T."/>
            <person name="van Gent-Pelzer M.P.E."/>
            <person name="Joly D.L."/>
            <person name="van de Geest H.C."/>
            <person name="Bonants P.J.M."/>
            <person name="Smith D.S."/>
            <person name="Levesque C.A."/>
            <person name="van der Lee T.A.J."/>
        </authorList>
    </citation>
    <scope>NUCLEOTIDE SEQUENCE [LARGE SCALE GENOMIC DNA]</scope>
    <source>
        <strain evidence="1 2">MB42</strain>
    </source>
</reference>
<sequence length="428" mass="49320">MAPPTPNRHESTQRLQLGFTVWQFSQSNQPSYHTPSSEEMPTTCEQRQVCRFSPHSAPAAVNLISPILQNVKHASYPPKHHRNDSVIPTHVIPTPLHTLPDEVLAKICCYINPPTFNIKFGLINKQCLLFKAKHEQHYYRSILASLDLAYTIQHGPAGAAIQLMLNHIHNTLLKHVNMPKWSWKDLFKSIVATQKCVICRALAYRIFLFTNERVCDRCLRDHPRFMVMSKSYAKTNYLLTDKMIRNLHSVELCFDKSSSSSKSVSLPASAKAEKFELVCDVEAKAQALEVWKCTEVLESEKSKRVDAARESYDKRFEEYQNQQKLEGHSNNRMKRKAPQLPPLLKQVDRRPFADQYQYRQAVTLPLALFYDKSTLESSPCLLCRVCFEVEEERRPSCGPFREPVATAHKGWEAFSHHLLMHHPEIELD</sequence>
<protein>
    <recommendedName>
        <fullName evidence="3">F-box domain-containing protein</fullName>
    </recommendedName>
</protein>
<dbReference type="Gene3D" id="3.90.530.10">
    <property type="entry name" value="XPA C-terminal domain"/>
    <property type="match status" value="1"/>
</dbReference>
<evidence type="ECO:0000313" key="2">
    <source>
        <dbReference type="Proteomes" id="UP000317494"/>
    </source>
</evidence>
<keyword evidence="2" id="KW-1185">Reference proteome</keyword>
<name>A0A507C2K9_9FUNG</name>
<dbReference type="InterPro" id="IPR037129">
    <property type="entry name" value="XPA_sf"/>
</dbReference>
<evidence type="ECO:0000313" key="1">
    <source>
        <dbReference type="EMBL" id="TPX32314.1"/>
    </source>
</evidence>